<sequence>MNIIQIDLHVIEMELVAPFVTSLGSVSRRKGILVEAHDQSGLTGYGEAVAFSTPWYTEETVDTCFHMLKDILAPLLLKTAFSHPEEAAKRMSAVRKNPMAKAALDMAVWDLYAKKKGVPLAQVIGGTRKEVLAGIAVGAATTEEILAQIKQAQQDGYKRVKVKIGPENDLERIQAIRETYPDMAILADANSSYSSNEEKLDALDQFDLQMIEQPLHQDDLVQHAALQKKLKTPICLDESITSFHAAWSAIQLGSCQAINIKIGRVGGVTEALRIHDLCVKEGIQVWCGGMLEFGVSRAHNIALATLKGFSIPGDISSSARYWKQDITTPEVKVNQGIVQPFQEAGIGVEIDWERVEEVRIHHEVLK</sequence>
<keyword evidence="4 7" id="KW-0460">Magnesium</keyword>
<evidence type="ECO:0000259" key="8">
    <source>
        <dbReference type="SMART" id="SM00922"/>
    </source>
</evidence>
<dbReference type="PANTHER" id="PTHR48073">
    <property type="entry name" value="O-SUCCINYLBENZOATE SYNTHASE-RELATED"/>
    <property type="match status" value="1"/>
</dbReference>
<comment type="caution">
    <text evidence="9">The sequence shown here is derived from an EMBL/GenBank/DDBJ whole genome shotgun (WGS) entry which is preliminary data.</text>
</comment>
<comment type="pathway">
    <text evidence="7">Quinol/quinone metabolism; 1,4-dihydroxy-2-naphthoate biosynthesis; 1,4-dihydroxy-2-naphthoate from chorismate: step 4/7.</text>
</comment>
<keyword evidence="5 7" id="KW-0456">Lyase</keyword>
<accession>A0A0C2RV09</accession>
<reference evidence="9 10" key="1">
    <citation type="submission" date="2015-01" db="EMBL/GenBank/DDBJ databases">
        <title>Jeotgalibacillus campisalis genome sequencing.</title>
        <authorList>
            <person name="Goh K.M."/>
            <person name="Chan K.-G."/>
            <person name="Yaakop A.S."/>
            <person name="Ee R."/>
            <person name="Gan H.M."/>
            <person name="Chan C.S."/>
        </authorList>
    </citation>
    <scope>NUCLEOTIDE SEQUENCE [LARGE SCALE GENOMIC DNA]</scope>
    <source>
        <strain evidence="9 10">SF-57</strain>
    </source>
</reference>
<evidence type="ECO:0000313" key="9">
    <source>
        <dbReference type="EMBL" id="KIL45549.1"/>
    </source>
</evidence>
<dbReference type="GO" id="GO:0000287">
    <property type="term" value="F:magnesium ion binding"/>
    <property type="evidence" value="ECO:0007669"/>
    <property type="project" value="UniProtKB-UniRule"/>
</dbReference>
<keyword evidence="3 7" id="KW-0479">Metal-binding</keyword>
<name>A0A0C2RV09_9BACL</name>
<dbReference type="PATRIC" id="fig|220754.4.peg.3145"/>
<dbReference type="SUPFAM" id="SSF51604">
    <property type="entry name" value="Enolase C-terminal domain-like"/>
    <property type="match status" value="1"/>
</dbReference>
<evidence type="ECO:0000256" key="5">
    <source>
        <dbReference type="ARBA" id="ARBA00023239"/>
    </source>
</evidence>
<organism evidence="9 10">
    <name type="scientific">Jeotgalibacillus campisalis</name>
    <dbReference type="NCBI Taxonomy" id="220754"/>
    <lineage>
        <taxon>Bacteria</taxon>
        <taxon>Bacillati</taxon>
        <taxon>Bacillota</taxon>
        <taxon>Bacilli</taxon>
        <taxon>Bacillales</taxon>
        <taxon>Caryophanaceae</taxon>
        <taxon>Jeotgalibacillus</taxon>
    </lineage>
</organism>
<comment type="function">
    <text evidence="7">Converts 2-succinyl-6-hydroxy-2,4-cyclohexadiene-1-carboxylate (SHCHC) to 2-succinylbenzoate (OSB).</text>
</comment>
<dbReference type="PANTHER" id="PTHR48073:SF5">
    <property type="entry name" value="O-SUCCINYLBENZOATE SYNTHASE"/>
    <property type="match status" value="1"/>
</dbReference>
<feature type="active site" description="Proton donor" evidence="7">
    <location>
        <position position="163"/>
    </location>
</feature>
<feature type="binding site" evidence="7">
    <location>
        <position position="188"/>
    </location>
    <ligand>
        <name>Mg(2+)</name>
        <dbReference type="ChEBI" id="CHEBI:18420"/>
    </ligand>
</feature>
<dbReference type="GO" id="GO:0009234">
    <property type="term" value="P:menaquinone biosynthetic process"/>
    <property type="evidence" value="ECO:0007669"/>
    <property type="project" value="UniProtKB-UniRule"/>
</dbReference>
<evidence type="ECO:0000256" key="6">
    <source>
        <dbReference type="ARBA" id="ARBA00029491"/>
    </source>
</evidence>
<comment type="similarity">
    <text evidence="7">Belongs to the mandelate racemase/muconate lactonizing enzyme family. MenC type 2 subfamily.</text>
</comment>
<dbReference type="RefSeq" id="WP_041060556.1">
    <property type="nucleotide sequence ID" value="NZ_JXRR01000018.1"/>
</dbReference>
<dbReference type="SUPFAM" id="SSF54826">
    <property type="entry name" value="Enolase N-terminal domain-like"/>
    <property type="match status" value="1"/>
</dbReference>
<dbReference type="InterPro" id="IPR029017">
    <property type="entry name" value="Enolase-like_N"/>
</dbReference>
<dbReference type="Pfam" id="PF13378">
    <property type="entry name" value="MR_MLE_C"/>
    <property type="match status" value="1"/>
</dbReference>
<dbReference type="UniPathway" id="UPA01057">
    <property type="reaction ID" value="UER00165"/>
</dbReference>
<dbReference type="AlphaFoldDB" id="A0A0C2RV09"/>
<feature type="binding site" evidence="7">
    <location>
        <position position="237"/>
    </location>
    <ligand>
        <name>Mg(2+)</name>
        <dbReference type="ChEBI" id="CHEBI:18420"/>
    </ligand>
</feature>
<dbReference type="Gene3D" id="3.30.390.10">
    <property type="entry name" value="Enolase-like, N-terminal domain"/>
    <property type="match status" value="1"/>
</dbReference>
<dbReference type="SMART" id="SM00922">
    <property type="entry name" value="MR_MLE"/>
    <property type="match status" value="1"/>
</dbReference>
<dbReference type="UniPathway" id="UPA00079"/>
<feature type="domain" description="Mandelate racemase/muconate lactonizing enzyme C-terminal" evidence="8">
    <location>
        <begin position="142"/>
        <end position="233"/>
    </location>
</feature>
<evidence type="ECO:0000256" key="1">
    <source>
        <dbReference type="ARBA" id="ARBA00001968"/>
    </source>
</evidence>
<dbReference type="CDD" id="cd03317">
    <property type="entry name" value="NAAAR"/>
    <property type="match status" value="1"/>
</dbReference>
<dbReference type="InterPro" id="IPR013342">
    <property type="entry name" value="Mandelate_racemase_C"/>
</dbReference>
<dbReference type="NCBIfam" id="TIGR01928">
    <property type="entry name" value="menC_lowGC_arch"/>
    <property type="match status" value="1"/>
</dbReference>
<dbReference type="SFLD" id="SFLDG00180">
    <property type="entry name" value="muconate_cycloisomerase"/>
    <property type="match status" value="1"/>
</dbReference>
<dbReference type="EC" id="4.2.1.113" evidence="6 7"/>
<dbReference type="GO" id="GO:0043748">
    <property type="term" value="F:O-succinylbenzoate synthase activity"/>
    <property type="evidence" value="ECO:0007669"/>
    <property type="project" value="UniProtKB-EC"/>
</dbReference>
<feature type="active site" description="Proton acceptor" evidence="7">
    <location>
        <position position="261"/>
    </location>
</feature>
<evidence type="ECO:0000256" key="3">
    <source>
        <dbReference type="ARBA" id="ARBA00022723"/>
    </source>
</evidence>
<dbReference type="InterPro" id="IPR036849">
    <property type="entry name" value="Enolase-like_C_sf"/>
</dbReference>
<dbReference type="InterPro" id="IPR010197">
    <property type="entry name" value="OSBS/NAAAR"/>
</dbReference>
<dbReference type="InterPro" id="IPR029065">
    <property type="entry name" value="Enolase_C-like"/>
</dbReference>
<evidence type="ECO:0000256" key="4">
    <source>
        <dbReference type="ARBA" id="ARBA00022842"/>
    </source>
</evidence>
<dbReference type="Gene3D" id="3.20.20.120">
    <property type="entry name" value="Enolase-like C-terminal domain"/>
    <property type="match status" value="1"/>
</dbReference>
<dbReference type="Pfam" id="PF02746">
    <property type="entry name" value="MR_MLE_N"/>
    <property type="match status" value="1"/>
</dbReference>
<feature type="binding site" evidence="7">
    <location>
        <position position="212"/>
    </location>
    <ligand>
        <name>Mg(2+)</name>
        <dbReference type="ChEBI" id="CHEBI:18420"/>
    </ligand>
</feature>
<dbReference type="HAMAP" id="MF_01933">
    <property type="entry name" value="MenC_2"/>
    <property type="match status" value="1"/>
</dbReference>
<dbReference type="InterPro" id="IPR047585">
    <property type="entry name" value="MenC"/>
</dbReference>
<protein>
    <recommendedName>
        <fullName evidence="6 7">o-succinylbenzoate synthase</fullName>
        <shortName evidence="7">OSB synthase</shortName>
        <shortName evidence="7">OSBS</shortName>
        <ecNumber evidence="6 7">4.2.1.113</ecNumber>
    </recommendedName>
    <alternativeName>
        <fullName evidence="7">4-(2'-carboxyphenyl)-4-oxybutyric acid synthase</fullName>
    </alternativeName>
    <alternativeName>
        <fullName evidence="7">o-succinylbenzoic acid synthase</fullName>
    </alternativeName>
</protein>
<evidence type="ECO:0000256" key="2">
    <source>
        <dbReference type="ARBA" id="ARBA00022428"/>
    </source>
</evidence>
<dbReference type="EMBL" id="JXRR01000018">
    <property type="protein sequence ID" value="KIL45549.1"/>
    <property type="molecule type" value="Genomic_DNA"/>
</dbReference>
<dbReference type="SFLD" id="SFLDF00009">
    <property type="entry name" value="o-succinylbenzoate_synthase"/>
    <property type="match status" value="1"/>
</dbReference>
<comment type="cofactor">
    <cofactor evidence="1 7">
        <name>a divalent metal cation</name>
        <dbReference type="ChEBI" id="CHEBI:60240"/>
    </cofactor>
</comment>
<dbReference type="GO" id="GO:0016854">
    <property type="term" value="F:racemase and epimerase activity"/>
    <property type="evidence" value="ECO:0007669"/>
    <property type="project" value="UniProtKB-ARBA"/>
</dbReference>
<comment type="pathway">
    <text evidence="7">Quinol/quinone metabolism; menaquinone biosynthesis.</text>
</comment>
<dbReference type="SFLD" id="SFLDS00001">
    <property type="entry name" value="Enolase"/>
    <property type="match status" value="1"/>
</dbReference>
<proteinExistence type="inferred from homology"/>
<gene>
    <name evidence="7" type="primary">menC</name>
    <name evidence="9" type="ORF">KR50_31310</name>
</gene>
<keyword evidence="10" id="KW-1185">Reference proteome</keyword>
<evidence type="ECO:0000256" key="7">
    <source>
        <dbReference type="HAMAP-Rule" id="MF_01933"/>
    </source>
</evidence>
<keyword evidence="2 7" id="KW-0474">Menaquinone biosynthesis</keyword>
<evidence type="ECO:0000313" key="10">
    <source>
        <dbReference type="Proteomes" id="UP000031972"/>
    </source>
</evidence>
<dbReference type="Proteomes" id="UP000031972">
    <property type="component" value="Unassembled WGS sequence"/>
</dbReference>
<comment type="catalytic activity">
    <reaction evidence="7">
        <text>(1R,6R)-6-hydroxy-2-succinyl-cyclohexa-2,4-diene-1-carboxylate = 2-succinylbenzoate + H2O</text>
        <dbReference type="Rhea" id="RHEA:10196"/>
        <dbReference type="ChEBI" id="CHEBI:15377"/>
        <dbReference type="ChEBI" id="CHEBI:18325"/>
        <dbReference type="ChEBI" id="CHEBI:58689"/>
        <dbReference type="EC" id="4.2.1.113"/>
    </reaction>
</comment>
<dbReference type="InterPro" id="IPR013341">
    <property type="entry name" value="Mandelate_racemase_N_dom"/>
</dbReference>